<dbReference type="RefSeq" id="WP_029940253.1">
    <property type="nucleotide sequence ID" value="NZ_BSOO01000022.1"/>
</dbReference>
<dbReference type="Proteomes" id="UP001156703">
    <property type="component" value="Unassembled WGS sequence"/>
</dbReference>
<organism evidence="13 14">
    <name type="scientific">Sphingomonas astaxanthinifaciens DSM 22298</name>
    <dbReference type="NCBI Taxonomy" id="1123267"/>
    <lineage>
        <taxon>Bacteria</taxon>
        <taxon>Pseudomonadati</taxon>
        <taxon>Pseudomonadota</taxon>
        <taxon>Alphaproteobacteria</taxon>
        <taxon>Sphingomonadales</taxon>
        <taxon>Sphingomonadaceae</taxon>
        <taxon>Sphingomonas</taxon>
    </lineage>
</organism>
<evidence type="ECO:0000256" key="3">
    <source>
        <dbReference type="ARBA" id="ARBA00022452"/>
    </source>
</evidence>
<evidence type="ECO:0000313" key="13">
    <source>
        <dbReference type="EMBL" id="GLR48275.1"/>
    </source>
</evidence>
<evidence type="ECO:0000256" key="5">
    <source>
        <dbReference type="ARBA" id="ARBA00023077"/>
    </source>
</evidence>
<evidence type="ECO:0000256" key="6">
    <source>
        <dbReference type="ARBA" id="ARBA00023136"/>
    </source>
</evidence>
<feature type="domain" description="TonB-dependent receptor plug" evidence="12">
    <location>
        <begin position="49"/>
        <end position="153"/>
    </location>
</feature>
<dbReference type="InterPro" id="IPR039426">
    <property type="entry name" value="TonB-dep_rcpt-like"/>
</dbReference>
<gene>
    <name evidence="13" type="ORF">GCM10007925_19890</name>
</gene>
<reference evidence="14" key="1">
    <citation type="journal article" date="2019" name="Int. J. Syst. Evol. Microbiol.">
        <title>The Global Catalogue of Microorganisms (GCM) 10K type strain sequencing project: providing services to taxonomists for standard genome sequencing and annotation.</title>
        <authorList>
            <consortium name="The Broad Institute Genomics Platform"/>
            <consortium name="The Broad Institute Genome Sequencing Center for Infectious Disease"/>
            <person name="Wu L."/>
            <person name="Ma J."/>
        </authorList>
    </citation>
    <scope>NUCLEOTIDE SEQUENCE [LARGE SCALE GENOMIC DNA]</scope>
    <source>
        <strain evidence="14">NBRC 102146</strain>
    </source>
</reference>
<comment type="caution">
    <text evidence="13">The sequence shown here is derived from an EMBL/GenBank/DDBJ whole genome shotgun (WGS) entry which is preliminary data.</text>
</comment>
<evidence type="ECO:0000256" key="10">
    <source>
        <dbReference type="SAM" id="MobiDB-lite"/>
    </source>
</evidence>
<dbReference type="InterPro" id="IPR037066">
    <property type="entry name" value="Plug_dom_sf"/>
</dbReference>
<evidence type="ECO:0000256" key="4">
    <source>
        <dbReference type="ARBA" id="ARBA00022692"/>
    </source>
</evidence>
<keyword evidence="14" id="KW-1185">Reference proteome</keyword>
<keyword evidence="7 8" id="KW-0998">Cell outer membrane</keyword>
<keyword evidence="4 8" id="KW-0812">Transmembrane</keyword>
<comment type="subcellular location">
    <subcellularLocation>
        <location evidence="1 8">Cell outer membrane</location>
        <topology evidence="1 8">Multi-pass membrane protein</topology>
    </subcellularLocation>
</comment>
<evidence type="ECO:0000256" key="9">
    <source>
        <dbReference type="RuleBase" id="RU003357"/>
    </source>
</evidence>
<keyword evidence="2 8" id="KW-0813">Transport</keyword>
<dbReference type="SUPFAM" id="SSF56935">
    <property type="entry name" value="Porins"/>
    <property type="match status" value="1"/>
</dbReference>
<dbReference type="InterPro" id="IPR000531">
    <property type="entry name" value="Beta-barrel_TonB"/>
</dbReference>
<evidence type="ECO:0000259" key="11">
    <source>
        <dbReference type="Pfam" id="PF00593"/>
    </source>
</evidence>
<evidence type="ECO:0000256" key="1">
    <source>
        <dbReference type="ARBA" id="ARBA00004571"/>
    </source>
</evidence>
<keyword evidence="13" id="KW-0675">Receptor</keyword>
<dbReference type="EMBL" id="BSOO01000022">
    <property type="protein sequence ID" value="GLR48275.1"/>
    <property type="molecule type" value="Genomic_DNA"/>
</dbReference>
<evidence type="ECO:0000256" key="7">
    <source>
        <dbReference type="ARBA" id="ARBA00023237"/>
    </source>
</evidence>
<name>A0ABQ5Z9J2_9SPHN</name>
<dbReference type="Pfam" id="PF07715">
    <property type="entry name" value="Plug"/>
    <property type="match status" value="1"/>
</dbReference>
<protein>
    <submittedName>
        <fullName evidence="13">TonB-dependent receptor</fullName>
    </submittedName>
</protein>
<evidence type="ECO:0000256" key="2">
    <source>
        <dbReference type="ARBA" id="ARBA00022448"/>
    </source>
</evidence>
<dbReference type="PANTHER" id="PTHR30069:SF40">
    <property type="entry name" value="TONB-DEPENDENT RECEPTOR NMB0964-RELATED"/>
    <property type="match status" value="1"/>
</dbReference>
<proteinExistence type="inferred from homology"/>
<evidence type="ECO:0000259" key="12">
    <source>
        <dbReference type="Pfam" id="PF07715"/>
    </source>
</evidence>
<evidence type="ECO:0000313" key="14">
    <source>
        <dbReference type="Proteomes" id="UP001156703"/>
    </source>
</evidence>
<evidence type="ECO:0000256" key="8">
    <source>
        <dbReference type="PROSITE-ProRule" id="PRU01360"/>
    </source>
</evidence>
<keyword evidence="5 9" id="KW-0798">TonB box</keyword>
<dbReference type="InterPro" id="IPR012910">
    <property type="entry name" value="Plug_dom"/>
</dbReference>
<accession>A0ABQ5Z9J2</accession>
<sequence>MLLTLAAILAAQPTTTKPAAPSSSPPNASDHDAPQNNDIVVTGIRRNREDVLGGTSVLSSEELARQVRPTIGETLQRQPGVAASGFGPNASRPIIRGLSGDRIRILTDGIGSFDVSSSSPDHAVAINPLTADRIEVLRGPAALLFGSSASGGVVNVIDSRIPRAVPESPLHIDLIGSYGSASNERSANGRVDVPLTSHLVLHGDGSWVKSDDLEIGGHVLARPLRDQAAASADPEIRALAELKGRLPNSSAKSSEVAGGLAWIDGPLNVGVSISRLDNNYGTPIRYSLDPAIEAEAVRLDVKQTRYDARAEIPVGSGFIDQVRIRAGGAKYRHFEKAADTGDINSTFRSKAQEGRIEVVQRTQRGWGGGFGIQALNRRVSIEGDEKFLPPNRQRQFGLFALQNYETGPLRVEVGGRIEKSRLEAAADAAIGNAAITRRFTSLSGSVGGNYNLGGNLRAGLNLSYTERAPSVDELFAYGPHGGTQAFEIGNPLFGKEKSTSIEGSLRRTSGPLTVTASVYRTHFDNYIYQALTGAVEDGLPVYQYRQAPANFTGFEVETNAKLGSLGGVDWAVDGTADLVRATVRGFGPAPQIPPLRLLGGVEGRKGNVDGRLEVEHGFAQNRTAPIETPTKGFTLVNASLNWQPFASRPQLNLGLQANNIFDVTVRRHTSLLKDYAPGAGRDIRLTARLGF</sequence>
<dbReference type="PANTHER" id="PTHR30069">
    <property type="entry name" value="TONB-DEPENDENT OUTER MEMBRANE RECEPTOR"/>
    <property type="match status" value="1"/>
</dbReference>
<comment type="similarity">
    <text evidence="8 9">Belongs to the TonB-dependent receptor family.</text>
</comment>
<feature type="domain" description="TonB-dependent receptor-like beta-barrel" evidence="11">
    <location>
        <begin position="350"/>
        <end position="660"/>
    </location>
</feature>
<keyword evidence="6 8" id="KW-0472">Membrane</keyword>
<feature type="compositionally biased region" description="Low complexity" evidence="10">
    <location>
        <begin position="13"/>
        <end position="28"/>
    </location>
</feature>
<keyword evidence="3 8" id="KW-1134">Transmembrane beta strand</keyword>
<feature type="region of interest" description="Disordered" evidence="10">
    <location>
        <begin position="13"/>
        <end position="36"/>
    </location>
</feature>
<dbReference type="PROSITE" id="PS52016">
    <property type="entry name" value="TONB_DEPENDENT_REC_3"/>
    <property type="match status" value="1"/>
</dbReference>
<dbReference type="Pfam" id="PF00593">
    <property type="entry name" value="TonB_dep_Rec_b-barrel"/>
    <property type="match status" value="1"/>
</dbReference>
<dbReference type="Gene3D" id="2.40.170.20">
    <property type="entry name" value="TonB-dependent receptor, beta-barrel domain"/>
    <property type="match status" value="1"/>
</dbReference>
<dbReference type="InterPro" id="IPR036942">
    <property type="entry name" value="Beta-barrel_TonB_sf"/>
</dbReference>
<dbReference type="Gene3D" id="2.170.130.10">
    <property type="entry name" value="TonB-dependent receptor, plug domain"/>
    <property type="match status" value="1"/>
</dbReference>